<evidence type="ECO:0000256" key="2">
    <source>
        <dbReference type="ARBA" id="ARBA00005861"/>
    </source>
</evidence>
<dbReference type="InterPro" id="IPR050213">
    <property type="entry name" value="GST_superfamily"/>
</dbReference>
<feature type="non-terminal residue" evidence="9">
    <location>
        <position position="1"/>
    </location>
</feature>
<dbReference type="InterPro" id="IPR010987">
    <property type="entry name" value="Glutathione-S-Trfase_C-like"/>
</dbReference>
<sequence length="284" mass="32420">LRRERLRLEEAESERVCPEDGQLASKSTGPNSAMSPGKDQKGASPRGVLGYWADIRGIVEPIRYMLEYAAVPYEYKTYPWLDKPTPLESKAVWLQEKKALAAQGFPFPNLPYLVDGETKVVQSLAIMRYLARKHGLVVPDSKPAEAARVDMLESQLNELRWSLIYHCWEDYFESVKWNFAEALPGQVEQLSRALGDRRWLAGDTITHVDFMLYELLDQFSLFKPGCLDKHDNLKAYVERFRQLEPIKAYLSSDRFQPWPVFLPLATRWGSGKPPASIASKLAKA</sequence>
<dbReference type="InterPro" id="IPR036249">
    <property type="entry name" value="Thioredoxin-like_sf"/>
</dbReference>
<dbReference type="GO" id="GO:0006749">
    <property type="term" value="P:glutathione metabolic process"/>
    <property type="evidence" value="ECO:0007669"/>
    <property type="project" value="TreeGrafter"/>
</dbReference>
<evidence type="ECO:0000256" key="3">
    <source>
        <dbReference type="ARBA" id="ARBA00012452"/>
    </source>
</evidence>
<dbReference type="Proteomes" id="UP001321473">
    <property type="component" value="Unassembled WGS sequence"/>
</dbReference>
<evidence type="ECO:0000259" key="7">
    <source>
        <dbReference type="PROSITE" id="PS50404"/>
    </source>
</evidence>
<dbReference type="PANTHER" id="PTHR11571:SF222">
    <property type="entry name" value="GLUTATHIONE TRANSFERASE"/>
    <property type="match status" value="1"/>
</dbReference>
<comment type="catalytic activity">
    <reaction evidence="5">
        <text>RX + glutathione = an S-substituted glutathione + a halide anion + H(+)</text>
        <dbReference type="Rhea" id="RHEA:16437"/>
        <dbReference type="ChEBI" id="CHEBI:15378"/>
        <dbReference type="ChEBI" id="CHEBI:16042"/>
        <dbReference type="ChEBI" id="CHEBI:17792"/>
        <dbReference type="ChEBI" id="CHEBI:57925"/>
        <dbReference type="ChEBI" id="CHEBI:90779"/>
        <dbReference type="EC" id="2.5.1.18"/>
    </reaction>
</comment>
<feature type="compositionally biased region" description="Polar residues" evidence="6">
    <location>
        <begin position="24"/>
        <end position="34"/>
    </location>
</feature>
<evidence type="ECO:0000259" key="8">
    <source>
        <dbReference type="PROSITE" id="PS50405"/>
    </source>
</evidence>
<evidence type="ECO:0000256" key="6">
    <source>
        <dbReference type="SAM" id="MobiDB-lite"/>
    </source>
</evidence>
<dbReference type="SFLD" id="SFLDG01205">
    <property type="entry name" value="AMPS.1"/>
    <property type="match status" value="1"/>
</dbReference>
<dbReference type="PROSITE" id="PS50405">
    <property type="entry name" value="GST_CTER"/>
    <property type="match status" value="1"/>
</dbReference>
<feature type="domain" description="GST C-terminal" evidence="8">
    <location>
        <begin position="142"/>
        <end position="260"/>
    </location>
</feature>
<organism evidence="9 10">
    <name type="scientific">Amblyomma americanum</name>
    <name type="common">Lone star tick</name>
    <dbReference type="NCBI Taxonomy" id="6943"/>
    <lineage>
        <taxon>Eukaryota</taxon>
        <taxon>Metazoa</taxon>
        <taxon>Ecdysozoa</taxon>
        <taxon>Arthropoda</taxon>
        <taxon>Chelicerata</taxon>
        <taxon>Arachnida</taxon>
        <taxon>Acari</taxon>
        <taxon>Parasitiformes</taxon>
        <taxon>Ixodida</taxon>
        <taxon>Ixodoidea</taxon>
        <taxon>Ixodidae</taxon>
        <taxon>Amblyomminae</taxon>
        <taxon>Amblyomma</taxon>
    </lineage>
</organism>
<feature type="domain" description="GST N-terminal" evidence="7">
    <location>
        <begin position="46"/>
        <end position="138"/>
    </location>
</feature>
<evidence type="ECO:0000256" key="1">
    <source>
        <dbReference type="ARBA" id="ARBA00003701"/>
    </source>
</evidence>
<dbReference type="Pfam" id="PF02798">
    <property type="entry name" value="GST_N"/>
    <property type="match status" value="1"/>
</dbReference>
<gene>
    <name evidence="9" type="ORF">V5799_009369</name>
</gene>
<dbReference type="InterPro" id="IPR004046">
    <property type="entry name" value="GST_C"/>
</dbReference>
<accession>A0AAQ4FAJ0</accession>
<dbReference type="InterPro" id="IPR040079">
    <property type="entry name" value="Glutathione_S-Trfase"/>
</dbReference>
<feature type="region of interest" description="Disordered" evidence="6">
    <location>
        <begin position="1"/>
        <end position="44"/>
    </location>
</feature>
<comment type="caution">
    <text evidence="9">The sequence shown here is derived from an EMBL/GenBank/DDBJ whole genome shotgun (WGS) entry which is preliminary data.</text>
</comment>
<dbReference type="Gene3D" id="3.40.30.10">
    <property type="entry name" value="Glutaredoxin"/>
    <property type="match status" value="1"/>
</dbReference>
<dbReference type="AlphaFoldDB" id="A0AAQ4FAJ0"/>
<comment type="similarity">
    <text evidence="2">Belongs to the GST superfamily. Mu family.</text>
</comment>
<feature type="compositionally biased region" description="Basic and acidic residues" evidence="6">
    <location>
        <begin position="1"/>
        <end position="18"/>
    </location>
</feature>
<dbReference type="InterPro" id="IPR036282">
    <property type="entry name" value="Glutathione-S-Trfase_C_sf"/>
</dbReference>
<evidence type="ECO:0000256" key="4">
    <source>
        <dbReference type="ARBA" id="ARBA00022679"/>
    </source>
</evidence>
<dbReference type="PROSITE" id="PS50404">
    <property type="entry name" value="GST_NTER"/>
    <property type="match status" value="1"/>
</dbReference>
<dbReference type="SUPFAM" id="SSF47616">
    <property type="entry name" value="GST C-terminal domain-like"/>
    <property type="match status" value="1"/>
</dbReference>
<evidence type="ECO:0000313" key="10">
    <source>
        <dbReference type="Proteomes" id="UP001321473"/>
    </source>
</evidence>
<dbReference type="PANTHER" id="PTHR11571">
    <property type="entry name" value="GLUTATHIONE S-TRANSFERASE"/>
    <property type="match status" value="1"/>
</dbReference>
<reference evidence="9 10" key="1">
    <citation type="journal article" date="2023" name="Arcadia Sci">
        <title>De novo assembly of a long-read Amblyomma americanum tick genome.</title>
        <authorList>
            <person name="Chou S."/>
            <person name="Poskanzer K.E."/>
            <person name="Rollins M."/>
            <person name="Thuy-Boun P.S."/>
        </authorList>
    </citation>
    <scope>NUCLEOTIDE SEQUENCE [LARGE SCALE GENOMIC DNA]</scope>
    <source>
        <strain evidence="9">F_SG_1</strain>
        <tissue evidence="9">Salivary glands</tissue>
    </source>
</reference>
<dbReference type="Gene3D" id="1.20.1050.10">
    <property type="match status" value="1"/>
</dbReference>
<keyword evidence="10" id="KW-1185">Reference proteome</keyword>
<protein>
    <recommendedName>
        <fullName evidence="3">glutathione transferase</fullName>
        <ecNumber evidence="3">2.5.1.18</ecNumber>
    </recommendedName>
</protein>
<dbReference type="SFLD" id="SFLDS00019">
    <property type="entry name" value="Glutathione_Transferase_(cytos"/>
    <property type="match status" value="1"/>
</dbReference>
<evidence type="ECO:0000256" key="5">
    <source>
        <dbReference type="ARBA" id="ARBA00047960"/>
    </source>
</evidence>
<comment type="function">
    <text evidence="1">Conjugation of reduced glutathione to a wide number of exogenous and endogenous hydrophobic electrophiles.</text>
</comment>
<name>A0AAQ4FAJ0_AMBAM</name>
<dbReference type="EC" id="2.5.1.18" evidence="3"/>
<dbReference type="SFLD" id="SFLDG00363">
    <property type="entry name" value="AMPS_(cytGST):_Alpha-__Mu-__Pi"/>
    <property type="match status" value="1"/>
</dbReference>
<dbReference type="InterPro" id="IPR004045">
    <property type="entry name" value="Glutathione_S-Trfase_N"/>
</dbReference>
<keyword evidence="4" id="KW-0808">Transferase</keyword>
<evidence type="ECO:0000313" key="9">
    <source>
        <dbReference type="EMBL" id="KAK8784254.1"/>
    </source>
</evidence>
<dbReference type="Pfam" id="PF14497">
    <property type="entry name" value="GST_C_3"/>
    <property type="match status" value="1"/>
</dbReference>
<dbReference type="GO" id="GO:0004364">
    <property type="term" value="F:glutathione transferase activity"/>
    <property type="evidence" value="ECO:0007669"/>
    <property type="project" value="UniProtKB-EC"/>
</dbReference>
<dbReference type="SUPFAM" id="SSF52833">
    <property type="entry name" value="Thioredoxin-like"/>
    <property type="match status" value="1"/>
</dbReference>
<dbReference type="FunFam" id="1.20.1050.10:FF:000003">
    <property type="entry name" value="Glutathione S-transferase 2"/>
    <property type="match status" value="1"/>
</dbReference>
<dbReference type="EMBL" id="JARKHS020004667">
    <property type="protein sequence ID" value="KAK8784254.1"/>
    <property type="molecule type" value="Genomic_DNA"/>
</dbReference>
<proteinExistence type="inferred from homology"/>